<gene>
    <name evidence="1" type="ORF">COLO4_07251</name>
</gene>
<protein>
    <submittedName>
        <fullName evidence="1">Uncharacterized protein</fullName>
    </submittedName>
</protein>
<name>A0A1R3KKC5_9ROSI</name>
<evidence type="ECO:0000313" key="1">
    <source>
        <dbReference type="EMBL" id="OMP07535.1"/>
    </source>
</evidence>
<accession>A0A1R3KKC5</accession>
<proteinExistence type="predicted"/>
<dbReference type="EMBL" id="AWUE01013176">
    <property type="protein sequence ID" value="OMP07535.1"/>
    <property type="molecule type" value="Genomic_DNA"/>
</dbReference>
<dbReference type="AlphaFoldDB" id="A0A1R3KKC5"/>
<comment type="caution">
    <text evidence="1">The sequence shown here is derived from an EMBL/GenBank/DDBJ whole genome shotgun (WGS) entry which is preliminary data.</text>
</comment>
<reference evidence="2" key="1">
    <citation type="submission" date="2013-09" db="EMBL/GenBank/DDBJ databases">
        <title>Corchorus olitorius genome sequencing.</title>
        <authorList>
            <person name="Alam M."/>
            <person name="Haque M.S."/>
            <person name="Islam M.S."/>
            <person name="Emdad E.M."/>
            <person name="Islam M.M."/>
            <person name="Ahmed B."/>
            <person name="Halim A."/>
            <person name="Hossen Q.M.M."/>
            <person name="Hossain M.Z."/>
            <person name="Ahmed R."/>
            <person name="Khan M.M."/>
            <person name="Islam R."/>
            <person name="Rashid M.M."/>
            <person name="Khan S.A."/>
            <person name="Rahman M.S."/>
            <person name="Alam M."/>
            <person name="Yahiya A.S."/>
            <person name="Khan M.S."/>
            <person name="Azam M.S."/>
            <person name="Haque T."/>
            <person name="Lashkar M.Z.H."/>
            <person name="Akhand A.I."/>
            <person name="Morshed G."/>
            <person name="Roy S."/>
            <person name="Uddin K.S."/>
            <person name="Rabeya T."/>
            <person name="Hossain A.S."/>
            <person name="Chowdhury A."/>
            <person name="Snigdha A.R."/>
            <person name="Mortoza M.S."/>
            <person name="Matin S.A."/>
            <person name="Hoque S.M.E."/>
            <person name="Islam M.K."/>
            <person name="Roy D.K."/>
            <person name="Haider R."/>
            <person name="Moosa M.M."/>
            <person name="Elias S.M."/>
            <person name="Hasan A.M."/>
            <person name="Jahan S."/>
            <person name="Shafiuddin M."/>
            <person name="Mahmood N."/>
            <person name="Shommy N.S."/>
        </authorList>
    </citation>
    <scope>NUCLEOTIDE SEQUENCE [LARGE SCALE GENOMIC DNA]</scope>
    <source>
        <strain evidence="2">cv. O-4</strain>
    </source>
</reference>
<dbReference type="Proteomes" id="UP000187203">
    <property type="component" value="Unassembled WGS sequence"/>
</dbReference>
<keyword evidence="2" id="KW-1185">Reference proteome</keyword>
<sequence>MGETRDNDADEEDEEKASDFVTANVDGKATRKLGTCLRALES</sequence>
<evidence type="ECO:0000313" key="2">
    <source>
        <dbReference type="Proteomes" id="UP000187203"/>
    </source>
</evidence>
<organism evidence="1 2">
    <name type="scientific">Corchorus olitorius</name>
    <dbReference type="NCBI Taxonomy" id="93759"/>
    <lineage>
        <taxon>Eukaryota</taxon>
        <taxon>Viridiplantae</taxon>
        <taxon>Streptophyta</taxon>
        <taxon>Embryophyta</taxon>
        <taxon>Tracheophyta</taxon>
        <taxon>Spermatophyta</taxon>
        <taxon>Magnoliopsida</taxon>
        <taxon>eudicotyledons</taxon>
        <taxon>Gunneridae</taxon>
        <taxon>Pentapetalae</taxon>
        <taxon>rosids</taxon>
        <taxon>malvids</taxon>
        <taxon>Malvales</taxon>
        <taxon>Malvaceae</taxon>
        <taxon>Grewioideae</taxon>
        <taxon>Apeibeae</taxon>
        <taxon>Corchorus</taxon>
    </lineage>
</organism>